<proteinExistence type="predicted"/>
<evidence type="ECO:0000256" key="1">
    <source>
        <dbReference type="ARBA" id="ARBA00004163"/>
    </source>
</evidence>
<evidence type="ECO:0000256" key="4">
    <source>
        <dbReference type="ARBA" id="ARBA00035002"/>
    </source>
</evidence>
<keyword evidence="8" id="KW-1185">Reference proteome</keyword>
<dbReference type="PROSITE" id="PS50076">
    <property type="entry name" value="DNAJ_2"/>
    <property type="match status" value="1"/>
</dbReference>
<dbReference type="InterPro" id="IPR036249">
    <property type="entry name" value="Thioredoxin-like_sf"/>
</dbReference>
<keyword evidence="3" id="KW-0072">Autophagy</keyword>
<evidence type="ECO:0000256" key="5">
    <source>
        <dbReference type="ARBA" id="ARBA00035043"/>
    </source>
</evidence>
<dbReference type="Pfam" id="PF00226">
    <property type="entry name" value="DnaJ"/>
    <property type="match status" value="1"/>
</dbReference>
<dbReference type="InterPro" id="IPR001623">
    <property type="entry name" value="DnaJ_domain"/>
</dbReference>
<dbReference type="CDD" id="cd06257">
    <property type="entry name" value="DnaJ"/>
    <property type="match status" value="1"/>
</dbReference>
<sequence length="212" mass="24230">GADYYAILGVARNADQAAIKKAYRAKSLEYHPDKCSDDKEECQTKFIEVSTAYEVLSDAEKRKVYDQHGEEGLKEGHQSNEQAKAMFRQYFGREPDGNVKIIRRGGQMMFMEEGEPGPKEDIYGNTNVVELTSDLYNSQINDRIEPWLVQFYKPNNDESREVKPEYIKFADTFKDFLNVGAVNCRQQRDVCGKASINEPGPKLLQTREALLL</sequence>
<dbReference type="Proteomes" id="UP000649617">
    <property type="component" value="Unassembled WGS sequence"/>
</dbReference>
<evidence type="ECO:0000259" key="6">
    <source>
        <dbReference type="PROSITE" id="PS50076"/>
    </source>
</evidence>
<dbReference type="EMBL" id="CAJNIZ010046692">
    <property type="protein sequence ID" value="CAE7754228.1"/>
    <property type="molecule type" value="Genomic_DNA"/>
</dbReference>
<evidence type="ECO:0000313" key="7">
    <source>
        <dbReference type="EMBL" id="CAE7754228.1"/>
    </source>
</evidence>
<dbReference type="GO" id="GO:0005789">
    <property type="term" value="C:endoplasmic reticulum membrane"/>
    <property type="evidence" value="ECO:0007669"/>
    <property type="project" value="UniProtKB-SubCell"/>
</dbReference>
<accession>A0A812Y2X1</accession>
<gene>
    <name evidence="7" type="primary">dnajc10</name>
    <name evidence="7" type="ORF">SPIL2461_LOCUS21880</name>
</gene>
<dbReference type="PRINTS" id="PR00625">
    <property type="entry name" value="JDOMAIN"/>
</dbReference>
<evidence type="ECO:0000256" key="3">
    <source>
        <dbReference type="ARBA" id="ARBA00023006"/>
    </source>
</evidence>
<dbReference type="Gene3D" id="1.10.287.110">
    <property type="entry name" value="DnaJ domain"/>
    <property type="match status" value="1"/>
</dbReference>
<dbReference type="AlphaFoldDB" id="A0A812Y2X1"/>
<evidence type="ECO:0000256" key="2">
    <source>
        <dbReference type="ARBA" id="ARBA00020921"/>
    </source>
</evidence>
<feature type="non-terminal residue" evidence="7">
    <location>
        <position position="1"/>
    </location>
</feature>
<protein>
    <recommendedName>
        <fullName evidence="2">DnaJ homolog subfamily C member 16</fullName>
    </recommendedName>
    <alternativeName>
        <fullName evidence="5">Endoplasmic reticulum DNA J domain-containing protein 8</fullName>
    </alternativeName>
</protein>
<comment type="caution">
    <text evidence="7">The sequence shown here is derived from an EMBL/GenBank/DDBJ whole genome shotgun (WGS) entry which is preliminary data.</text>
</comment>
<dbReference type="Pfam" id="PF00085">
    <property type="entry name" value="Thioredoxin"/>
    <property type="match status" value="1"/>
</dbReference>
<dbReference type="SUPFAM" id="SSF52833">
    <property type="entry name" value="Thioredoxin-like"/>
    <property type="match status" value="1"/>
</dbReference>
<feature type="domain" description="J" evidence="6">
    <location>
        <begin position="3"/>
        <end position="69"/>
    </location>
</feature>
<comment type="subcellular location">
    <subcellularLocation>
        <location evidence="1">Endoplasmic reticulum membrane</location>
        <topology evidence="1">Single-pass type IV membrane protein</topology>
    </subcellularLocation>
</comment>
<organism evidence="7 8">
    <name type="scientific">Symbiodinium pilosum</name>
    <name type="common">Dinoflagellate</name>
    <dbReference type="NCBI Taxonomy" id="2952"/>
    <lineage>
        <taxon>Eukaryota</taxon>
        <taxon>Sar</taxon>
        <taxon>Alveolata</taxon>
        <taxon>Dinophyceae</taxon>
        <taxon>Suessiales</taxon>
        <taxon>Symbiodiniaceae</taxon>
        <taxon>Symbiodinium</taxon>
    </lineage>
</organism>
<dbReference type="PANTHER" id="PTHR45184:SF1">
    <property type="entry name" value="DNAJ PROTEIN ERDJ3A"/>
    <property type="match status" value="1"/>
</dbReference>
<dbReference type="SMART" id="SM00271">
    <property type="entry name" value="DnaJ"/>
    <property type="match status" value="1"/>
</dbReference>
<dbReference type="InterPro" id="IPR052842">
    <property type="entry name" value="ER_Co-chaperone"/>
</dbReference>
<dbReference type="Gene3D" id="3.40.30.10">
    <property type="entry name" value="Glutaredoxin"/>
    <property type="match status" value="1"/>
</dbReference>
<comment type="function">
    <text evidence="4">Plays an important role in regulating the size of autophagosomes during the formation process.</text>
</comment>
<dbReference type="InterPro" id="IPR018253">
    <property type="entry name" value="DnaJ_domain_CS"/>
</dbReference>
<dbReference type="InterPro" id="IPR036869">
    <property type="entry name" value="J_dom_sf"/>
</dbReference>
<dbReference type="OrthoDB" id="445556at2759"/>
<dbReference type="InterPro" id="IPR013766">
    <property type="entry name" value="Thioredoxin_domain"/>
</dbReference>
<dbReference type="GO" id="GO:0006914">
    <property type="term" value="P:autophagy"/>
    <property type="evidence" value="ECO:0007669"/>
    <property type="project" value="UniProtKB-KW"/>
</dbReference>
<dbReference type="PANTHER" id="PTHR45184">
    <property type="entry name" value="DNAJ PROTEIN ERDJ3A"/>
    <property type="match status" value="1"/>
</dbReference>
<dbReference type="PROSITE" id="PS00636">
    <property type="entry name" value="DNAJ_1"/>
    <property type="match status" value="1"/>
</dbReference>
<evidence type="ECO:0000313" key="8">
    <source>
        <dbReference type="Proteomes" id="UP000649617"/>
    </source>
</evidence>
<reference evidence="7" key="1">
    <citation type="submission" date="2021-02" db="EMBL/GenBank/DDBJ databases">
        <authorList>
            <person name="Dougan E. K."/>
            <person name="Rhodes N."/>
            <person name="Thang M."/>
            <person name="Chan C."/>
        </authorList>
    </citation>
    <scope>NUCLEOTIDE SEQUENCE</scope>
</reference>
<dbReference type="SUPFAM" id="SSF46565">
    <property type="entry name" value="Chaperone J-domain"/>
    <property type="match status" value="1"/>
</dbReference>
<name>A0A812Y2X1_SYMPI</name>